<comment type="caution">
    <text evidence="2">The sequence shown here is derived from an EMBL/GenBank/DDBJ whole genome shotgun (WGS) entry which is preliminary data.</text>
</comment>
<keyword evidence="2" id="KW-0031">Aminopeptidase</keyword>
<sequence>MPKPNAASIDSRSLRWVPLLLAVCLNGCSYYGQLAAGQLDLLRQREPIEALLADESRDAALRRRLGEVLQARRFASQALALPDNDSYRLYAELGRPYVVWNLFATEAFSVKPLEHCFPIAGCVAYRGYFRQGAARGEAARLRLSGLDTHVAGVEAYSTLGWFADPLLSSMLRRNDEQLAALIFHELAHQQLYLPGDTAFNESYATFVEREGLRQWRASRGLPEQDDQARMRYRQLVELLLDTRQRLDQLYASGRPATELRALKQAEFATLRQRYRHLRDSQWNGDGRFDRWFAQPLNNATLLPFGLYDRWVPAFAALFERCERDWARFHQAVAALTELPADERNSRLSKLADRDEPKEKGVPPARTPLLNDHRPAGQSFPTLAACTVQPQTSSVGWSACGGPSHSLIAWQRWSKHSW</sequence>
<organism evidence="2 3">
    <name type="scientific">Stutzerimonas stutzeri NF13</name>
    <dbReference type="NCBI Taxonomy" id="1212548"/>
    <lineage>
        <taxon>Bacteria</taxon>
        <taxon>Pseudomonadati</taxon>
        <taxon>Pseudomonadota</taxon>
        <taxon>Gammaproteobacteria</taxon>
        <taxon>Pseudomonadales</taxon>
        <taxon>Pseudomonadaceae</taxon>
        <taxon>Stutzerimonas</taxon>
    </lineage>
</organism>
<dbReference type="EMBL" id="AOBS01000079">
    <property type="protein sequence ID" value="EMD98235.1"/>
    <property type="molecule type" value="Genomic_DNA"/>
</dbReference>
<dbReference type="PATRIC" id="fig|1212548.4.peg.4157"/>
<feature type="compositionally biased region" description="Basic and acidic residues" evidence="1">
    <location>
        <begin position="345"/>
        <end position="360"/>
    </location>
</feature>
<dbReference type="Proteomes" id="UP000011700">
    <property type="component" value="Unassembled WGS sequence"/>
</dbReference>
<evidence type="ECO:0000313" key="2">
    <source>
        <dbReference type="EMBL" id="EMD98235.1"/>
    </source>
</evidence>
<accession>M2TL57</accession>
<dbReference type="Pfam" id="PF10023">
    <property type="entry name" value="Aminopep"/>
    <property type="match status" value="1"/>
</dbReference>
<dbReference type="GO" id="GO:0004177">
    <property type="term" value="F:aminopeptidase activity"/>
    <property type="evidence" value="ECO:0007669"/>
    <property type="project" value="UniProtKB-KW"/>
</dbReference>
<dbReference type="InterPro" id="IPR014553">
    <property type="entry name" value="Aminopept"/>
</dbReference>
<protein>
    <submittedName>
        <fullName evidence="2">Aminopeptidase</fullName>
    </submittedName>
</protein>
<evidence type="ECO:0000256" key="1">
    <source>
        <dbReference type="SAM" id="MobiDB-lite"/>
    </source>
</evidence>
<keyword evidence="2" id="KW-0645">Protease</keyword>
<name>M2TL57_STUST</name>
<keyword evidence="2" id="KW-0378">Hydrolase</keyword>
<gene>
    <name evidence="2" type="ORF">B381_21056</name>
</gene>
<proteinExistence type="predicted"/>
<dbReference type="PIRSF" id="PIRSF029285">
    <property type="entry name" value="Aminopept"/>
    <property type="match status" value="1"/>
</dbReference>
<dbReference type="AlphaFoldDB" id="M2TL57"/>
<evidence type="ECO:0000313" key="3">
    <source>
        <dbReference type="Proteomes" id="UP000011700"/>
    </source>
</evidence>
<feature type="region of interest" description="Disordered" evidence="1">
    <location>
        <begin position="345"/>
        <end position="372"/>
    </location>
</feature>
<reference evidence="2 3" key="1">
    <citation type="journal article" date="2013" name="Genome Announc.">
        <title>Draft Genome of Pseudomonas stutzeri Strain NF13, a Nitrogen Fixer Isolated from the Galapagos Rift Hydrothermal Vent.</title>
        <authorList>
            <person name="Pena A."/>
            <person name="Busquets A."/>
            <person name="Gomila M."/>
            <person name="Mayol J."/>
            <person name="Bosch R."/>
            <person name="Nogales B."/>
            <person name="Garcia-Valdes E."/>
            <person name="Bennasar A."/>
            <person name="Lalucat J."/>
        </authorList>
    </citation>
    <scope>NUCLEOTIDE SEQUENCE [LARGE SCALE GENOMIC DNA]</scope>
    <source>
        <strain evidence="2 3">NF13</strain>
    </source>
</reference>
<dbReference type="eggNOG" id="COG4324">
    <property type="taxonomic scope" value="Bacteria"/>
</dbReference>